<dbReference type="PROSITE" id="PS50042">
    <property type="entry name" value="CNMP_BINDING_3"/>
    <property type="match status" value="2"/>
</dbReference>
<dbReference type="InParanoid" id="I7M1U9"/>
<dbReference type="AlphaFoldDB" id="I7M1U9"/>
<feature type="compositionally biased region" description="Low complexity" evidence="1">
    <location>
        <begin position="1067"/>
        <end position="1079"/>
    </location>
</feature>
<dbReference type="Proteomes" id="UP000009168">
    <property type="component" value="Unassembled WGS sequence"/>
</dbReference>
<name>I7M1U9_TETTS</name>
<dbReference type="InterPro" id="IPR000595">
    <property type="entry name" value="cNMP-bd_dom"/>
</dbReference>
<dbReference type="Gene3D" id="2.60.120.10">
    <property type="entry name" value="Jelly Rolls"/>
    <property type="match status" value="2"/>
</dbReference>
<dbReference type="GeneID" id="7836672"/>
<dbReference type="KEGG" id="tet:TTHERM_00277100"/>
<feature type="region of interest" description="Disordered" evidence="1">
    <location>
        <begin position="880"/>
        <end position="931"/>
    </location>
</feature>
<dbReference type="CDD" id="cd00038">
    <property type="entry name" value="CAP_ED"/>
    <property type="match status" value="1"/>
</dbReference>
<proteinExistence type="predicted"/>
<dbReference type="InterPro" id="IPR014710">
    <property type="entry name" value="RmlC-like_jellyroll"/>
</dbReference>
<feature type="compositionally biased region" description="Polar residues" evidence="1">
    <location>
        <begin position="880"/>
        <end position="907"/>
    </location>
</feature>
<feature type="region of interest" description="Disordered" evidence="1">
    <location>
        <begin position="1053"/>
        <end position="1079"/>
    </location>
</feature>
<dbReference type="RefSeq" id="XP_001018070.2">
    <property type="nucleotide sequence ID" value="XM_001018070.2"/>
</dbReference>
<feature type="compositionally biased region" description="Low complexity" evidence="1">
    <location>
        <begin position="908"/>
        <end position="931"/>
    </location>
</feature>
<feature type="domain" description="Cyclic nucleotide-binding" evidence="2">
    <location>
        <begin position="31"/>
        <end position="144"/>
    </location>
</feature>
<accession>I7M1U9</accession>
<sequence>MQNQSIQSISLEERSEEETKAIFDQIKAYTFFDKFSSDEQRKLLNQIVSRSKKITFKENETIQKKNDCFTQMFCILNGIVGVFHVEQEKKNSKEKLELIKKIQENQCFGEQCLSSKSDQKWEYKCFSDECVLLSIQRKELKRLFSSIKKEQIMENLKFFSSLNAFSDYNSNLLLQIYSNSIEIKLQRNNCVFQEGDESNHVYIIKSGSFLVKQYINFSFNQMNQEQDRDDNQKFQNNQQQQINKLLQKKKASTKQQKIVIWGEKEIFGEEDVIANKNRTYSIYCESQQGEIIKISKDFFISNIMQEESSKEVILSTLEQKLKEFQQKQENAHKQLYGSQLSKFYSQITQNQVESTPREVPQNSKIELQQNTQKSSISNTQKISFKDLIKQKLIGSDINLNLSNYRKENGNQNQQNLNQKLQQQQIIPNINELINSSQIISQGEQTNRHSSPSPVRNNSLNKSINSPQSNKKQELSNNSATSFSQYAQNNQVQPCSNKSLLETIKKSNFKDSQKEQFQNELQKLAIFQPSDCIWLQNEIEKVNQEIVPKEMLLPPEPYCTDAKIMETTPQVKKLYHELKRNYFKKYEGKSKKTFQDFAQMRHYIKHRGIVQMIEEEMARKKEEERTHKTQSLQRAASISPQRQGFSNEAQSESERRVNNIIKNKILKGNSQRFSQFRSQSIDLAFQFPKTAMNQYENEQFENDKLNDNQNQYNLLTNDSTEKSSAIQSPGRKIIKMISTNSDFGTNQKNHVWFQEDQLCNQANSLIQNKREEEHNLINSMPELDSRSNKMFSFTIQTQNSIAEINSPFSSMVFDTIEKQQSNKNELVKIPHKLQTIFPCNQSLPTSPLKQRSLNNSQCQDNGNITPFNANLKKKFYVLKQRSTSPRKQQQIKANSLSSIQIQQMKQEPTTNSTLNSNINSNQKQNNQQTQTEQFPISQFISTEQDVQTERLKLPIRSKSQIQYPQTPSTTSRSLRITKFINRSQSPCTNRGVSFLNFSEICSKIENIQNPDNPQQKAQTERNSQSQKNILQYNIKSNVLRQSAQQYLNMNNDLSKYTQNQKGGNDKVQQQQSNSNCESQSSLILKQNQQNHLLKFKDRIKEQSQKLLIIQQNIPQQIKNEGNQEEQQKNEKNQHFSITNKFFDRLEKKRKSDSKQNKQSPSQNSISNRSGYCNLNLNYHNNNTILSSSSAAVAKLVLQKRLISNFGNSELLNNLDLTKLKKTVV</sequence>
<dbReference type="Pfam" id="PF00027">
    <property type="entry name" value="cNMP_binding"/>
    <property type="match status" value="1"/>
</dbReference>
<gene>
    <name evidence="3" type="ORF">TTHERM_00277100</name>
</gene>
<dbReference type="PANTHER" id="PTHR23011">
    <property type="entry name" value="CYCLIC NUCLEOTIDE-BINDING DOMAIN CONTAINING PROTEIN"/>
    <property type="match status" value="1"/>
</dbReference>
<feature type="region of interest" description="Disordered" evidence="1">
    <location>
        <begin position="618"/>
        <end position="653"/>
    </location>
</feature>
<evidence type="ECO:0000313" key="4">
    <source>
        <dbReference type="Proteomes" id="UP000009168"/>
    </source>
</evidence>
<feature type="compositionally biased region" description="Polar residues" evidence="1">
    <location>
        <begin position="628"/>
        <end position="649"/>
    </location>
</feature>
<keyword evidence="4" id="KW-1185">Reference proteome</keyword>
<evidence type="ECO:0000313" key="3">
    <source>
        <dbReference type="EMBL" id="EAR97825.2"/>
    </source>
</evidence>
<reference evidence="4" key="1">
    <citation type="journal article" date="2006" name="PLoS Biol.">
        <title>Macronuclear genome sequence of the ciliate Tetrahymena thermophila, a model eukaryote.</title>
        <authorList>
            <person name="Eisen J.A."/>
            <person name="Coyne R.S."/>
            <person name="Wu M."/>
            <person name="Wu D."/>
            <person name="Thiagarajan M."/>
            <person name="Wortman J.R."/>
            <person name="Badger J.H."/>
            <person name="Ren Q."/>
            <person name="Amedeo P."/>
            <person name="Jones K.M."/>
            <person name="Tallon L.J."/>
            <person name="Delcher A.L."/>
            <person name="Salzberg S.L."/>
            <person name="Silva J.C."/>
            <person name="Haas B.J."/>
            <person name="Majoros W.H."/>
            <person name="Farzad M."/>
            <person name="Carlton J.M."/>
            <person name="Smith R.K. Jr."/>
            <person name="Garg J."/>
            <person name="Pearlman R.E."/>
            <person name="Karrer K.M."/>
            <person name="Sun L."/>
            <person name="Manning G."/>
            <person name="Elde N.C."/>
            <person name="Turkewitz A.P."/>
            <person name="Asai D.J."/>
            <person name="Wilkes D.E."/>
            <person name="Wang Y."/>
            <person name="Cai H."/>
            <person name="Collins K."/>
            <person name="Stewart B.A."/>
            <person name="Lee S.R."/>
            <person name="Wilamowska K."/>
            <person name="Weinberg Z."/>
            <person name="Ruzzo W.L."/>
            <person name="Wloga D."/>
            <person name="Gaertig J."/>
            <person name="Frankel J."/>
            <person name="Tsao C.-C."/>
            <person name="Gorovsky M.A."/>
            <person name="Keeling P.J."/>
            <person name="Waller R.F."/>
            <person name="Patron N.J."/>
            <person name="Cherry J.M."/>
            <person name="Stover N.A."/>
            <person name="Krieger C.J."/>
            <person name="del Toro C."/>
            <person name="Ryder H.F."/>
            <person name="Williamson S.C."/>
            <person name="Barbeau R.A."/>
            <person name="Hamilton E.P."/>
            <person name="Orias E."/>
        </authorList>
    </citation>
    <scope>NUCLEOTIDE SEQUENCE [LARGE SCALE GENOMIC DNA]</scope>
    <source>
        <strain evidence="4">SB210</strain>
    </source>
</reference>
<dbReference type="InterPro" id="IPR018490">
    <property type="entry name" value="cNMP-bd_dom_sf"/>
</dbReference>
<feature type="region of interest" description="Disordered" evidence="1">
    <location>
        <begin position="440"/>
        <end position="478"/>
    </location>
</feature>
<organism evidence="3 4">
    <name type="scientific">Tetrahymena thermophila (strain SB210)</name>
    <dbReference type="NCBI Taxonomy" id="312017"/>
    <lineage>
        <taxon>Eukaryota</taxon>
        <taxon>Sar</taxon>
        <taxon>Alveolata</taxon>
        <taxon>Ciliophora</taxon>
        <taxon>Intramacronucleata</taxon>
        <taxon>Oligohymenophorea</taxon>
        <taxon>Hymenostomatida</taxon>
        <taxon>Tetrahymenina</taxon>
        <taxon>Tetrahymenidae</taxon>
        <taxon>Tetrahymena</taxon>
    </lineage>
</organism>
<feature type="compositionally biased region" description="Low complexity" evidence="1">
    <location>
        <begin position="1155"/>
        <end position="1167"/>
    </location>
</feature>
<dbReference type="EMBL" id="GG662656">
    <property type="protein sequence ID" value="EAR97825.2"/>
    <property type="molecule type" value="Genomic_DNA"/>
</dbReference>
<evidence type="ECO:0000259" key="2">
    <source>
        <dbReference type="PROSITE" id="PS50042"/>
    </source>
</evidence>
<feature type="domain" description="Cyclic nucleotide-binding" evidence="2">
    <location>
        <begin position="164"/>
        <end position="320"/>
    </location>
</feature>
<dbReference type="SUPFAM" id="SSF51206">
    <property type="entry name" value="cAMP-binding domain-like"/>
    <property type="match status" value="2"/>
</dbReference>
<dbReference type="PANTHER" id="PTHR23011:SF28">
    <property type="entry name" value="CYCLIC NUCLEOTIDE-BINDING DOMAIN CONTAINING PROTEIN"/>
    <property type="match status" value="1"/>
</dbReference>
<evidence type="ECO:0000256" key="1">
    <source>
        <dbReference type="SAM" id="MobiDB-lite"/>
    </source>
</evidence>
<feature type="region of interest" description="Disordered" evidence="1">
    <location>
        <begin position="1145"/>
        <end position="1167"/>
    </location>
</feature>
<protein>
    <submittedName>
        <fullName evidence="3">Cyclic nucleotide-binding domain protein</fullName>
    </submittedName>
</protein>